<dbReference type="Gene3D" id="1.10.287.110">
    <property type="entry name" value="DnaJ domain"/>
    <property type="match status" value="1"/>
</dbReference>
<gene>
    <name evidence="3" type="ORF">KC19_5G046200</name>
</gene>
<feature type="domain" description="J" evidence="2">
    <location>
        <begin position="76"/>
        <end position="139"/>
    </location>
</feature>
<sequence length="528" mass="58197">MATAQLCGCWNPVHLGALPVRKCRFTSLRASGLPFLVQQADLKALRVGTVSRRRRNRGLVTAAYTGRGTVVDQGYDVYELLGVEADAPLPEIKQAYRWLQKRCHPDIAGPIGHDMAILLNDAYATLSDPMQRAVYDVKRLERAAFDGYTGKPLYSKWLGPAEEDRAIFVDEAQCVGCLKCALIASNTFAIENRYGRARAVGQWGDSEATIHDAIRACPVDCISFVQREQLPALEFVMSKQPRVIVGVDMQSYGGQRNENVFVAAEKFLKKCAEREVAKRSNLHETAAQKEARMAAAENIQARAGRWWHHFVGQNAFDLDTDSLRTSRGAIVPLSWIPKADRGNSTFPEEHAGPSIPEDQLKALLEAARRRRKGNALHDDQDDNALEEDEYWSPMEPVSRTDLYDHEPSAGARRVRSNRSRIEINHNGGISEVQMDDVLSGWVKSLLSTAPVAVSIAGAVFVGMTHGLGTANSSEASFTGGPLPAEFTSGLFMQMFLAAAVWYMIGAVVCGIATFLAVSVVMMRREKNE</sequence>
<dbReference type="Pfam" id="PF13370">
    <property type="entry name" value="Fer4_13"/>
    <property type="match status" value="1"/>
</dbReference>
<keyword evidence="1" id="KW-0472">Membrane</keyword>
<name>A0A8T0I0B9_CERPU</name>
<dbReference type="PROSITE" id="PS50076">
    <property type="entry name" value="DNAJ_2"/>
    <property type="match status" value="1"/>
</dbReference>
<dbReference type="PANTHER" id="PTHR45295:SF1">
    <property type="entry name" value="CHAPERONE PROTEIN DNAJ C76, CHLOROPLASTIC"/>
    <property type="match status" value="1"/>
</dbReference>
<dbReference type="SUPFAM" id="SSF54862">
    <property type="entry name" value="4Fe-4S ferredoxins"/>
    <property type="match status" value="1"/>
</dbReference>
<protein>
    <recommendedName>
        <fullName evidence="2">J domain-containing protein</fullName>
    </recommendedName>
</protein>
<dbReference type="Pfam" id="PF00226">
    <property type="entry name" value="DnaJ"/>
    <property type="match status" value="1"/>
</dbReference>
<dbReference type="InterPro" id="IPR036869">
    <property type="entry name" value="J_dom_sf"/>
</dbReference>
<dbReference type="SMART" id="SM00271">
    <property type="entry name" value="DnaJ"/>
    <property type="match status" value="1"/>
</dbReference>
<evidence type="ECO:0000256" key="1">
    <source>
        <dbReference type="SAM" id="Phobius"/>
    </source>
</evidence>
<comment type="caution">
    <text evidence="3">The sequence shown here is derived from an EMBL/GenBank/DDBJ whole genome shotgun (WGS) entry which is preliminary data.</text>
</comment>
<proteinExistence type="predicted"/>
<keyword evidence="1" id="KW-0812">Transmembrane</keyword>
<accession>A0A8T0I0B9</accession>
<feature type="transmembrane region" description="Helical" evidence="1">
    <location>
        <begin position="500"/>
        <end position="522"/>
    </location>
</feature>
<evidence type="ECO:0000313" key="3">
    <source>
        <dbReference type="EMBL" id="KAG0575988.1"/>
    </source>
</evidence>
<dbReference type="AlphaFoldDB" id="A0A8T0I0B9"/>
<dbReference type="EMBL" id="CM026425">
    <property type="protein sequence ID" value="KAG0575988.1"/>
    <property type="molecule type" value="Genomic_DNA"/>
</dbReference>
<evidence type="ECO:0000313" key="4">
    <source>
        <dbReference type="Proteomes" id="UP000822688"/>
    </source>
</evidence>
<dbReference type="CDD" id="cd06257">
    <property type="entry name" value="DnaJ"/>
    <property type="match status" value="1"/>
</dbReference>
<organism evidence="3 4">
    <name type="scientific">Ceratodon purpureus</name>
    <name type="common">Fire moss</name>
    <name type="synonym">Dicranum purpureum</name>
    <dbReference type="NCBI Taxonomy" id="3225"/>
    <lineage>
        <taxon>Eukaryota</taxon>
        <taxon>Viridiplantae</taxon>
        <taxon>Streptophyta</taxon>
        <taxon>Embryophyta</taxon>
        <taxon>Bryophyta</taxon>
        <taxon>Bryophytina</taxon>
        <taxon>Bryopsida</taxon>
        <taxon>Dicranidae</taxon>
        <taxon>Pseudoditrichales</taxon>
        <taxon>Ditrichaceae</taxon>
        <taxon>Ceratodon</taxon>
    </lineage>
</organism>
<reference evidence="3" key="1">
    <citation type="submission" date="2020-06" db="EMBL/GenBank/DDBJ databases">
        <title>WGS assembly of Ceratodon purpureus strain R40.</title>
        <authorList>
            <person name="Carey S.B."/>
            <person name="Jenkins J."/>
            <person name="Shu S."/>
            <person name="Lovell J.T."/>
            <person name="Sreedasyam A."/>
            <person name="Maumus F."/>
            <person name="Tiley G.P."/>
            <person name="Fernandez-Pozo N."/>
            <person name="Barry K."/>
            <person name="Chen C."/>
            <person name="Wang M."/>
            <person name="Lipzen A."/>
            <person name="Daum C."/>
            <person name="Saski C.A."/>
            <person name="Payton A.C."/>
            <person name="Mcbreen J.C."/>
            <person name="Conrad R.E."/>
            <person name="Kollar L.M."/>
            <person name="Olsson S."/>
            <person name="Huttunen S."/>
            <person name="Landis J.B."/>
            <person name="Wickett N.J."/>
            <person name="Johnson M.G."/>
            <person name="Rensing S.A."/>
            <person name="Grimwood J."/>
            <person name="Schmutz J."/>
            <person name="Mcdaniel S.F."/>
        </authorList>
    </citation>
    <scope>NUCLEOTIDE SEQUENCE</scope>
    <source>
        <strain evidence="3">R40</strain>
    </source>
</reference>
<dbReference type="SUPFAM" id="SSF46565">
    <property type="entry name" value="Chaperone J-domain"/>
    <property type="match status" value="1"/>
</dbReference>
<dbReference type="InterPro" id="IPR001623">
    <property type="entry name" value="DnaJ_domain"/>
</dbReference>
<dbReference type="Gene3D" id="3.30.70.20">
    <property type="match status" value="1"/>
</dbReference>
<keyword evidence="1" id="KW-1133">Transmembrane helix</keyword>
<dbReference type="PANTHER" id="PTHR45295">
    <property type="entry name" value="CHAPERONE PROTEIN DNAJ C76, CHLOROPLASTIC"/>
    <property type="match status" value="1"/>
</dbReference>
<keyword evidence="4" id="KW-1185">Reference proteome</keyword>
<dbReference type="Proteomes" id="UP000822688">
    <property type="component" value="Chromosome 5"/>
</dbReference>
<evidence type="ECO:0000259" key="2">
    <source>
        <dbReference type="PROSITE" id="PS50076"/>
    </source>
</evidence>